<dbReference type="AlphaFoldDB" id="A0A2W5FNM7"/>
<dbReference type="InterPro" id="IPR010319">
    <property type="entry name" value="Transglutaminase-like_Cys_pept"/>
</dbReference>
<dbReference type="InterPro" id="IPR038765">
    <property type="entry name" value="Papain-like_cys_pep_sf"/>
</dbReference>
<dbReference type="PANTHER" id="PTHR39327">
    <property type="match status" value="1"/>
</dbReference>
<dbReference type="SUPFAM" id="SSF160246">
    <property type="entry name" value="EspE N-terminal domain-like"/>
    <property type="match status" value="1"/>
</dbReference>
<dbReference type="Pfam" id="PF06035">
    <property type="entry name" value="Peptidase_C93"/>
    <property type="match status" value="1"/>
</dbReference>
<accession>A0A2W5FNM7</accession>
<dbReference type="Gene3D" id="3.10.620.30">
    <property type="match status" value="1"/>
</dbReference>
<dbReference type="EMBL" id="QFOT01000021">
    <property type="protein sequence ID" value="PZP56573.1"/>
    <property type="molecule type" value="Genomic_DNA"/>
</dbReference>
<comment type="caution">
    <text evidence="1">The sequence shown here is derived from an EMBL/GenBank/DDBJ whole genome shotgun (WGS) entry which is preliminary data.</text>
</comment>
<dbReference type="InterPro" id="IPR037257">
    <property type="entry name" value="T2SS_E_N_sf"/>
</dbReference>
<dbReference type="Proteomes" id="UP000249739">
    <property type="component" value="Unassembled WGS sequence"/>
</dbReference>
<dbReference type="PANTHER" id="PTHR39327:SF1">
    <property type="entry name" value="BLR5470 PROTEIN"/>
    <property type="match status" value="1"/>
</dbReference>
<proteinExistence type="predicted"/>
<gene>
    <name evidence="1" type="ORF">DI586_03175</name>
</gene>
<evidence type="ECO:0008006" key="3">
    <source>
        <dbReference type="Google" id="ProtNLM"/>
    </source>
</evidence>
<name>A0A2W5FNM7_9BACT</name>
<protein>
    <recommendedName>
        <fullName evidence="3">Transglutaminase</fullName>
    </recommendedName>
</protein>
<reference evidence="1 2" key="1">
    <citation type="submission" date="2017-08" db="EMBL/GenBank/DDBJ databases">
        <title>Infants hospitalized years apart are colonized by the same room-sourced microbial strains.</title>
        <authorList>
            <person name="Brooks B."/>
            <person name="Olm M.R."/>
            <person name="Firek B.A."/>
            <person name="Baker R."/>
            <person name="Thomas B.C."/>
            <person name="Morowitz M.J."/>
            <person name="Banfield J.F."/>
        </authorList>
    </citation>
    <scope>NUCLEOTIDE SEQUENCE [LARGE SCALE GENOMIC DNA]</scope>
    <source>
        <strain evidence="1">S2_006_000_R2_64</strain>
    </source>
</reference>
<organism evidence="1 2">
    <name type="scientific">Micavibrio aeruginosavorus</name>
    <dbReference type="NCBI Taxonomy" id="349221"/>
    <lineage>
        <taxon>Bacteria</taxon>
        <taxon>Pseudomonadati</taxon>
        <taxon>Bdellovibrionota</taxon>
        <taxon>Bdellovibrionia</taxon>
        <taxon>Bdellovibrionales</taxon>
        <taxon>Pseudobdellovibrionaceae</taxon>
        <taxon>Micavibrio</taxon>
    </lineage>
</organism>
<evidence type="ECO:0000313" key="1">
    <source>
        <dbReference type="EMBL" id="PZP56573.1"/>
    </source>
</evidence>
<evidence type="ECO:0000313" key="2">
    <source>
        <dbReference type="Proteomes" id="UP000249739"/>
    </source>
</evidence>
<sequence>MGHKTGTFGKIKAHLERNRLGELLVIRGRLSPLQLKTALSHQHEQKIPLGKILIQYGYVTRNDIASAIATQWAMRALAAVVTVMITASAFNVKDAHAKDAQSAATLAAAPIGSISSYPDLFGSAEKKSSDLSAFTKWGTMFARFDSQMKKPGSAEVLKKWKKDLETLRGLPLETMVHRVNAMANKVPYINDSKNWGKSDYWETPIEFFTRGGDCEDFAITKYASLRALGVPDNRMRIAIVKDTQKGIPHAILIVYTDNGPVVLDNQIKTVTAQTDIAHYKPIFSINRSSWWLHTPNRGTVMASR</sequence>
<dbReference type="SUPFAM" id="SSF54001">
    <property type="entry name" value="Cysteine proteinases"/>
    <property type="match status" value="1"/>
</dbReference>